<evidence type="ECO:0000313" key="3">
    <source>
        <dbReference type="EnsemblPlants" id="QL01p043987:mrna"/>
    </source>
</evidence>
<dbReference type="InParanoid" id="A0A7N2KQD4"/>
<feature type="compositionally biased region" description="Basic and acidic residues" evidence="2">
    <location>
        <begin position="293"/>
        <end position="327"/>
    </location>
</feature>
<organism evidence="3 4">
    <name type="scientific">Quercus lobata</name>
    <name type="common">Valley oak</name>
    <dbReference type="NCBI Taxonomy" id="97700"/>
    <lineage>
        <taxon>Eukaryota</taxon>
        <taxon>Viridiplantae</taxon>
        <taxon>Streptophyta</taxon>
        <taxon>Embryophyta</taxon>
        <taxon>Tracheophyta</taxon>
        <taxon>Spermatophyta</taxon>
        <taxon>Magnoliopsida</taxon>
        <taxon>eudicotyledons</taxon>
        <taxon>Gunneridae</taxon>
        <taxon>Pentapetalae</taxon>
        <taxon>rosids</taxon>
        <taxon>fabids</taxon>
        <taxon>Fagales</taxon>
        <taxon>Fagaceae</taxon>
        <taxon>Quercus</taxon>
    </lineage>
</organism>
<proteinExistence type="inferred from homology"/>
<evidence type="ECO:0008006" key="5">
    <source>
        <dbReference type="Google" id="ProtNLM"/>
    </source>
</evidence>
<protein>
    <recommendedName>
        <fullName evidence="5">IST1-like protein</fullName>
    </recommendedName>
</protein>
<dbReference type="PANTHER" id="PTHR12161:SF16">
    <property type="entry name" value="REGULATOR OF VPS4 ACTIVITY IN THE MVB PATHWAY PROTEIN"/>
    <property type="match status" value="1"/>
</dbReference>
<name>A0A7N2KQD4_QUELO</name>
<dbReference type="Pfam" id="PF03398">
    <property type="entry name" value="Ist1"/>
    <property type="match status" value="1"/>
</dbReference>
<evidence type="ECO:0000256" key="1">
    <source>
        <dbReference type="ARBA" id="ARBA00005536"/>
    </source>
</evidence>
<sequence length="435" mass="48458">MGKKLDALLGRTFKPSKFKPLVNLALSRLVVLKSQRQVRCTQARSDVVQLLDLGHHERALIRVEHVIKEQNMLDVFVMIESYCNLLIERINLIEQERVCPDELREAISSLLYAASRCGEFPELQEIRAVMTTRFGKEFAASAVELRNNCGVNRKMIQKLSTRQPSLENRMEVVKEIASEHNIVLQFDEAFISTEESLDVNKKQNHLEANSGSTKLGDDSKILPQEVEKDYGFSDSMKGKKKYRDVADAAQAAFESAAYAAAAARAAVELSRSEPHDPDDQDSPNNGRGKVLKKHEIMTHESELVNKETHNENQAEKMKQKNASELKRSMSASSSDSAEDISKVTTKSSVVIGQADPLEKEMHFDESDNETSHEESIILPHKQIPSGFRAGLKVGSGLGHPTGLAAERSGTGIHIAQNLNMEKAPISVRTRQVRGY</sequence>
<evidence type="ECO:0000313" key="4">
    <source>
        <dbReference type="Proteomes" id="UP000594261"/>
    </source>
</evidence>
<feature type="region of interest" description="Disordered" evidence="2">
    <location>
        <begin position="268"/>
        <end position="344"/>
    </location>
</feature>
<dbReference type="Proteomes" id="UP000594261">
    <property type="component" value="Chromosome 1"/>
</dbReference>
<dbReference type="Gene3D" id="1.20.1260.60">
    <property type="entry name" value="Vacuolar protein sorting-associated protein Ist1"/>
    <property type="match status" value="1"/>
</dbReference>
<dbReference type="FunFam" id="1.20.1260.60:FF:000002">
    <property type="entry name" value="Vacuolar protein sorting-associated protein IST1"/>
    <property type="match status" value="1"/>
</dbReference>
<dbReference type="RefSeq" id="XP_030970348.1">
    <property type="nucleotide sequence ID" value="XM_031114488.1"/>
</dbReference>
<reference evidence="3 4" key="1">
    <citation type="journal article" date="2016" name="G3 (Bethesda)">
        <title>First Draft Assembly and Annotation of the Genome of a California Endemic Oak Quercus lobata Nee (Fagaceae).</title>
        <authorList>
            <person name="Sork V.L."/>
            <person name="Fitz-Gibbon S.T."/>
            <person name="Puiu D."/>
            <person name="Crepeau M."/>
            <person name="Gugger P.F."/>
            <person name="Sherman R."/>
            <person name="Stevens K."/>
            <person name="Langley C.H."/>
            <person name="Pellegrini M."/>
            <person name="Salzberg S.L."/>
        </authorList>
    </citation>
    <scope>NUCLEOTIDE SEQUENCE [LARGE SCALE GENOMIC DNA]</scope>
    <source>
        <strain evidence="3 4">cv. SW786</strain>
    </source>
</reference>
<accession>A0A7N2KQD4</accession>
<dbReference type="GO" id="GO:0015031">
    <property type="term" value="P:protein transport"/>
    <property type="evidence" value="ECO:0007669"/>
    <property type="project" value="InterPro"/>
</dbReference>
<keyword evidence="4" id="KW-1185">Reference proteome</keyword>
<gene>
    <name evidence="3" type="primary">LOC115990678</name>
</gene>
<dbReference type="EnsemblPlants" id="QL01p043987:mrna">
    <property type="protein sequence ID" value="QL01p043987:mrna"/>
    <property type="gene ID" value="QL01p043987"/>
</dbReference>
<dbReference type="GO" id="GO:0006979">
    <property type="term" value="P:response to oxidative stress"/>
    <property type="evidence" value="ECO:0007669"/>
    <property type="project" value="EnsemblPlants"/>
</dbReference>
<dbReference type="PANTHER" id="PTHR12161">
    <property type="entry name" value="IST1 FAMILY MEMBER"/>
    <property type="match status" value="1"/>
</dbReference>
<dbReference type="InterPro" id="IPR042277">
    <property type="entry name" value="IST1-like"/>
</dbReference>
<dbReference type="InterPro" id="IPR005061">
    <property type="entry name" value="Ist1"/>
</dbReference>
<dbReference type="FunCoup" id="A0A7N2KQD4">
    <property type="interactions" value="693"/>
</dbReference>
<dbReference type="AlphaFoldDB" id="A0A7N2KQD4"/>
<reference evidence="3" key="2">
    <citation type="submission" date="2021-01" db="UniProtKB">
        <authorList>
            <consortium name="EnsemblPlants"/>
        </authorList>
    </citation>
    <scope>IDENTIFICATION</scope>
</reference>
<dbReference type="KEGG" id="qlo:115990678"/>
<dbReference type="Gramene" id="QL01p043987:mrna">
    <property type="protein sequence ID" value="QL01p043987:mrna"/>
    <property type="gene ID" value="QL01p043987"/>
</dbReference>
<dbReference type="GeneID" id="115990678"/>
<dbReference type="OMA" id="PCGPDNT"/>
<comment type="similarity">
    <text evidence="1">Belongs to the IST1 family.</text>
</comment>
<evidence type="ECO:0000256" key="2">
    <source>
        <dbReference type="SAM" id="MobiDB-lite"/>
    </source>
</evidence>
<dbReference type="EMBL" id="LRBV02000001">
    <property type="status" value="NOT_ANNOTATED_CDS"/>
    <property type="molecule type" value="Genomic_DNA"/>
</dbReference>
<dbReference type="OrthoDB" id="29853at2759"/>